<feature type="domain" description="MnmC-like methyltransferase" evidence="1">
    <location>
        <begin position="112"/>
        <end position="224"/>
    </location>
</feature>
<dbReference type="InterPro" id="IPR029063">
    <property type="entry name" value="SAM-dependent_MTases_sf"/>
</dbReference>
<dbReference type="SUPFAM" id="SSF53335">
    <property type="entry name" value="S-adenosyl-L-methionine-dependent methyltransferases"/>
    <property type="match status" value="1"/>
</dbReference>
<dbReference type="EMBL" id="JAALFE010000005">
    <property type="protein sequence ID" value="NGQ90733.1"/>
    <property type="molecule type" value="Genomic_DNA"/>
</dbReference>
<name>A0A6M1U6S5_9RHOB</name>
<evidence type="ECO:0000313" key="3">
    <source>
        <dbReference type="Proteomes" id="UP000474758"/>
    </source>
</evidence>
<dbReference type="Pfam" id="PF05430">
    <property type="entry name" value="Methyltransf_30"/>
    <property type="match status" value="1"/>
</dbReference>
<dbReference type="GO" id="GO:0004808">
    <property type="term" value="F:tRNA (5-methylaminomethyl-2-thiouridylate)(34)-methyltransferase activity"/>
    <property type="evidence" value="ECO:0007669"/>
    <property type="project" value="InterPro"/>
</dbReference>
<dbReference type="PANTHER" id="PTHR39963:SF1">
    <property type="entry name" value="MNMC-LIKE METHYLTRANSFERASE DOMAIN-CONTAINING PROTEIN"/>
    <property type="match status" value="1"/>
</dbReference>
<dbReference type="AlphaFoldDB" id="A0A6M1U6S5"/>
<accession>A0A6M1U6S5</accession>
<dbReference type="Proteomes" id="UP000474758">
    <property type="component" value="Unassembled WGS sequence"/>
</dbReference>
<keyword evidence="3" id="KW-1185">Reference proteome</keyword>
<organism evidence="2 3">
    <name type="scientific">Paragemmobacter kunshanensis</name>
    <dbReference type="NCBI Taxonomy" id="2583234"/>
    <lineage>
        <taxon>Bacteria</taxon>
        <taxon>Pseudomonadati</taxon>
        <taxon>Pseudomonadota</taxon>
        <taxon>Alphaproteobacteria</taxon>
        <taxon>Rhodobacterales</taxon>
        <taxon>Paracoccaceae</taxon>
        <taxon>Paragemmobacter</taxon>
    </lineage>
</organism>
<dbReference type="GO" id="GO:0032259">
    <property type="term" value="P:methylation"/>
    <property type="evidence" value="ECO:0007669"/>
    <property type="project" value="UniProtKB-KW"/>
</dbReference>
<reference evidence="2 3" key="1">
    <citation type="submission" date="2020-02" db="EMBL/GenBank/DDBJ databases">
        <title>Rhodobacter translucens sp. nov., a novel bacterium isolated from activated sludge.</title>
        <authorList>
            <person name="Liu J."/>
        </authorList>
    </citation>
    <scope>NUCLEOTIDE SEQUENCE [LARGE SCALE GENOMIC DNA]</scope>
    <source>
        <strain evidence="2 3">HX-7-19</strain>
    </source>
</reference>
<evidence type="ECO:0000313" key="2">
    <source>
        <dbReference type="EMBL" id="NGQ90733.1"/>
    </source>
</evidence>
<dbReference type="Gene3D" id="3.40.50.150">
    <property type="entry name" value="Vaccinia Virus protein VP39"/>
    <property type="match status" value="1"/>
</dbReference>
<proteinExistence type="predicted"/>
<protein>
    <submittedName>
        <fullName evidence="2">tRNA (5-methylaminomethyl-2-thiouridine)(34)-methyltransferase MnmD</fullName>
    </submittedName>
</protein>
<dbReference type="InterPro" id="IPR047785">
    <property type="entry name" value="tRNA_MNMC2"/>
</dbReference>
<keyword evidence="2" id="KW-0808">Transferase</keyword>
<dbReference type="PANTHER" id="PTHR39963">
    <property type="entry name" value="SLL0983 PROTEIN"/>
    <property type="match status" value="1"/>
</dbReference>
<keyword evidence="2" id="KW-0489">Methyltransferase</keyword>
<comment type="caution">
    <text evidence="2">The sequence shown here is derived from an EMBL/GenBank/DDBJ whole genome shotgun (WGS) entry which is preliminary data.</text>
</comment>
<dbReference type="NCBIfam" id="NF033855">
    <property type="entry name" value="tRNA_MNMC2"/>
    <property type="match status" value="1"/>
</dbReference>
<evidence type="ECO:0000259" key="1">
    <source>
        <dbReference type="Pfam" id="PF05430"/>
    </source>
</evidence>
<dbReference type="InterPro" id="IPR008471">
    <property type="entry name" value="MnmC-like_methylTransf"/>
</dbReference>
<dbReference type="GO" id="GO:0016645">
    <property type="term" value="F:oxidoreductase activity, acting on the CH-NH group of donors"/>
    <property type="evidence" value="ECO:0007669"/>
    <property type="project" value="InterPro"/>
</dbReference>
<sequence>MAGGEQGEGGLDWRDGIVPVSRRFDDPYFSLADGLAETRHVFLDGNGLPGRLRDGFRVAELGFGTGLNLLALWLCWQSVGAPGVVRFTSFEAYPLTAEEMARALAAFPEAAAVAGPMLAQWAAGAREIALPGLQAEVILGDARARLPEWAGVADAWFLDGFSPAKNPELWSDDLMRAVAAHTAPGGTFATYTAAGHVRRALAGAGFAVERRAGHGRKRHMTAGILA</sequence>
<gene>
    <name evidence="2" type="primary">mnmD</name>
    <name evidence="2" type="ORF">G5V65_07465</name>
</gene>
<dbReference type="RefSeq" id="WP_165048518.1">
    <property type="nucleotide sequence ID" value="NZ_JAALFE010000005.1"/>
</dbReference>